<dbReference type="InterPro" id="IPR036637">
    <property type="entry name" value="Phosphohistidine_dom_sf"/>
</dbReference>
<proteinExistence type="predicted"/>
<dbReference type="EC" id="2.7.9.2" evidence="3"/>
<feature type="domain" description="Pyruvate phosphate dikinase AMP/ATP-binding" evidence="2">
    <location>
        <begin position="28"/>
        <end position="337"/>
    </location>
</feature>
<dbReference type="InterPro" id="IPR008279">
    <property type="entry name" value="PEP-util_enz_mobile_dom"/>
</dbReference>
<name>A0A7X0DNA9_NOVIT</name>
<accession>A0A7X0DNA9</accession>
<dbReference type="Pfam" id="PF01326">
    <property type="entry name" value="PPDK_N"/>
    <property type="match status" value="1"/>
</dbReference>
<dbReference type="Proteomes" id="UP000544872">
    <property type="component" value="Unassembled WGS sequence"/>
</dbReference>
<dbReference type="PANTHER" id="PTHR43615">
    <property type="entry name" value="PHOSPHOENOLPYRUVATE SYNTHASE-RELATED"/>
    <property type="match status" value="1"/>
</dbReference>
<keyword evidence="3" id="KW-0808">Transferase</keyword>
<organism evidence="3 4">
    <name type="scientific">Novispirillum itersonii</name>
    <name type="common">Aquaspirillum itersonii</name>
    <dbReference type="NCBI Taxonomy" id="189"/>
    <lineage>
        <taxon>Bacteria</taxon>
        <taxon>Pseudomonadati</taxon>
        <taxon>Pseudomonadota</taxon>
        <taxon>Alphaproteobacteria</taxon>
        <taxon>Rhodospirillales</taxon>
        <taxon>Novispirillaceae</taxon>
        <taxon>Novispirillum</taxon>
    </lineage>
</organism>
<dbReference type="PANTHER" id="PTHR43615:SF1">
    <property type="entry name" value="PPDK_N DOMAIN-CONTAINING PROTEIN"/>
    <property type="match status" value="1"/>
</dbReference>
<evidence type="ECO:0000313" key="3">
    <source>
        <dbReference type="EMBL" id="MBB6211174.1"/>
    </source>
</evidence>
<protein>
    <submittedName>
        <fullName evidence="3">Pyruvate,water dikinase</fullName>
        <ecNumber evidence="3">2.7.9.2</ecNumber>
    </submittedName>
</protein>
<dbReference type="InterPro" id="IPR013815">
    <property type="entry name" value="ATP_grasp_subdomain_1"/>
</dbReference>
<dbReference type="InterPro" id="IPR051549">
    <property type="entry name" value="PEP_Utilizing_Enz"/>
</dbReference>
<reference evidence="3 4" key="1">
    <citation type="submission" date="2020-08" db="EMBL/GenBank/DDBJ databases">
        <title>Genomic Encyclopedia of Type Strains, Phase IV (KMG-IV): sequencing the most valuable type-strain genomes for metagenomic binning, comparative biology and taxonomic classification.</title>
        <authorList>
            <person name="Goeker M."/>
        </authorList>
    </citation>
    <scope>NUCLEOTIDE SEQUENCE [LARGE SCALE GENOMIC DNA]</scope>
    <source>
        <strain evidence="3 4">DSM 11590</strain>
    </source>
</reference>
<keyword evidence="4" id="KW-1185">Reference proteome</keyword>
<dbReference type="EMBL" id="JACIIX010000009">
    <property type="protein sequence ID" value="MBB6211174.1"/>
    <property type="molecule type" value="Genomic_DNA"/>
</dbReference>
<keyword evidence="3" id="KW-0670">Pyruvate</keyword>
<dbReference type="GO" id="GO:0005524">
    <property type="term" value="F:ATP binding"/>
    <property type="evidence" value="ECO:0007669"/>
    <property type="project" value="InterPro"/>
</dbReference>
<dbReference type="RefSeq" id="WP_184263988.1">
    <property type="nucleotide sequence ID" value="NZ_JACIIX010000009.1"/>
</dbReference>
<dbReference type="SUPFAM" id="SSF52009">
    <property type="entry name" value="Phosphohistidine domain"/>
    <property type="match status" value="1"/>
</dbReference>
<sequence length="887" mass="94917">MTAAFPLFLDGAEAIAATGATTGAAQSGGKAAALARLSLLGFPVPELAALPVAAFRAFLESNGLMPLWQRACPDPETALIPPAAAVALQQAIVTAPLPADLRDRLAALVARWPSIAVRSSVSGEDSAAASFAGVHTSLLHVSGAAALEQAVRACWASAWGDGALSYRRRLRLTAPIEPAVVLLPMLSAVSAGVAFSQDPRSGRHDHVRIAAAFGLGEAVVQGRCDPDDIIVELTTDGTLCDGSDTRIVQWTRGRKELRFIPAPGGGTVTEPVPAAQAAAPALPEEAARDLARLARQVEDTLGAFETPQDIEWVWDGHRLWLVQARPVTRLPETMPAAIAGQPLLWSDANVREVAARPPSAMGWSLSRDLLQRALVAPARFTGGVPAPEIRRFRLFHGRMYLNLSQMQWESWQQFGTPPALFNSMIGGHQPAITVPAAGWRDRLRWLRSVSRINRALKAMRRALPAHVAAVRAEVTRLTTVLPDPLSDTTLIERADALCRLITPDDVILTGLIFGGGGVLPVRLLLEKVRPGRGAELASALMAGRGGVTSADHGARLQDLAALIRTDPEALRWIRQFSDPVCPAPAPYQDWQSLPESSPFRAAFAGFLATFGHRSIDEIDIASPRWREDPGWLLEVIAGHLNTGTGTGSATPDTARQRQAAAWSAVPVALRPLIRTLTRNAATDAAAREEAKSTLVFILDGMRRLMLALGQRLTERGEIDTPEDIFHCTRQEVWHHTLRGPLPLRRRIAERRVHRATLPEAPPAVITGGLPLPPVTPVVADDTTLAGMGVSGGVVRGTVRLLHHPTDGHRLKAGDILVAPATDPAWTPLFLRAGAIAAETGGWISHTAIVAREYGLPAVVNCPGLLQRLRDGETVEVDGNAGVIRLLR</sequence>
<dbReference type="Gene3D" id="3.50.30.10">
    <property type="entry name" value="Phosphohistidine domain"/>
    <property type="match status" value="1"/>
</dbReference>
<feature type="domain" description="PEP-utilising enzyme mobile" evidence="1">
    <location>
        <begin position="811"/>
        <end position="881"/>
    </location>
</feature>
<dbReference type="InterPro" id="IPR002192">
    <property type="entry name" value="PPDK_AMP/ATP-bd"/>
</dbReference>
<evidence type="ECO:0000313" key="4">
    <source>
        <dbReference type="Proteomes" id="UP000544872"/>
    </source>
</evidence>
<comment type="caution">
    <text evidence="3">The sequence shown here is derived from an EMBL/GenBank/DDBJ whole genome shotgun (WGS) entry which is preliminary data.</text>
</comment>
<dbReference type="Gene3D" id="3.30.1490.20">
    <property type="entry name" value="ATP-grasp fold, A domain"/>
    <property type="match status" value="1"/>
</dbReference>
<dbReference type="Gene3D" id="3.30.470.20">
    <property type="entry name" value="ATP-grasp fold, B domain"/>
    <property type="match status" value="1"/>
</dbReference>
<dbReference type="SUPFAM" id="SSF56059">
    <property type="entry name" value="Glutathione synthetase ATP-binding domain-like"/>
    <property type="match status" value="1"/>
</dbReference>
<gene>
    <name evidence="3" type="ORF">FHS48_002609</name>
</gene>
<dbReference type="Pfam" id="PF00391">
    <property type="entry name" value="PEP-utilizers"/>
    <property type="match status" value="1"/>
</dbReference>
<keyword evidence="3" id="KW-0418">Kinase</keyword>
<dbReference type="AlphaFoldDB" id="A0A7X0DNA9"/>
<dbReference type="GO" id="GO:0008986">
    <property type="term" value="F:pyruvate, water dikinase activity"/>
    <property type="evidence" value="ECO:0007669"/>
    <property type="project" value="UniProtKB-EC"/>
</dbReference>
<evidence type="ECO:0000259" key="1">
    <source>
        <dbReference type="Pfam" id="PF00391"/>
    </source>
</evidence>
<evidence type="ECO:0000259" key="2">
    <source>
        <dbReference type="Pfam" id="PF01326"/>
    </source>
</evidence>